<accession>A0ABY4ZVK7</accession>
<keyword evidence="1" id="KW-0732">Signal</keyword>
<keyword evidence="3" id="KW-1185">Reference proteome</keyword>
<evidence type="ECO:0000313" key="3">
    <source>
        <dbReference type="Proteomes" id="UP001057520"/>
    </source>
</evidence>
<proteinExistence type="predicted"/>
<dbReference type="EMBL" id="CP096040">
    <property type="protein sequence ID" value="USQ96520.1"/>
    <property type="molecule type" value="Genomic_DNA"/>
</dbReference>
<gene>
    <name evidence="2" type="ORF">MZV50_02695</name>
</gene>
<evidence type="ECO:0000256" key="1">
    <source>
        <dbReference type="SAM" id="SignalP"/>
    </source>
</evidence>
<feature type="signal peptide" evidence="1">
    <location>
        <begin position="1"/>
        <end position="20"/>
    </location>
</feature>
<dbReference type="Proteomes" id="UP001057520">
    <property type="component" value="Chromosome"/>
</dbReference>
<reference evidence="2 3" key="1">
    <citation type="submission" date="2022-04" db="EMBL/GenBank/DDBJ databases">
        <title>Genome sequence of soybean root-associated Caulobacter segnis RL271.</title>
        <authorList>
            <person name="Longley R."/>
            <person name="Bonito G."/>
            <person name="Trigodet F."/>
            <person name="Crosson S."/>
            <person name="Fiebig A."/>
        </authorList>
    </citation>
    <scope>NUCLEOTIDE SEQUENCE [LARGE SCALE GENOMIC DNA]</scope>
    <source>
        <strain evidence="2 3">RL271</strain>
    </source>
</reference>
<name>A0ABY4ZVK7_9CAUL</name>
<protein>
    <submittedName>
        <fullName evidence="2">Uncharacterized protein</fullName>
    </submittedName>
</protein>
<sequence>MFRTLLLASVAVSLVTGAAAAPKTVARPRPRPAPAPAPILTPPEQAIVMAKRNLERVTADQYAAQEPLDSFVGKTFTIEIKPTTTYSEGVLDIYLLTTTIYPNESADFKDAHRFENHPSVEIRDVSATKRGSYVGQNAFGTRVAVSRIDLDYALLMFVNRPEDSQYLVRVRLPGPDAKVLSTSARVVVTGKISSSDSGKIAGCETRYSGATIDHPTSGTARRCWVAVELQSMVVLDKAGGRILGQWTPESPKASILSKPEPISFDP</sequence>
<feature type="chain" id="PRO_5046958237" evidence="1">
    <location>
        <begin position="21"/>
        <end position="266"/>
    </location>
</feature>
<organism evidence="2 3">
    <name type="scientific">Caulobacter segnis</name>
    <dbReference type="NCBI Taxonomy" id="88688"/>
    <lineage>
        <taxon>Bacteria</taxon>
        <taxon>Pseudomonadati</taxon>
        <taxon>Pseudomonadota</taxon>
        <taxon>Alphaproteobacteria</taxon>
        <taxon>Caulobacterales</taxon>
        <taxon>Caulobacteraceae</taxon>
        <taxon>Caulobacter</taxon>
    </lineage>
</organism>
<evidence type="ECO:0000313" key="2">
    <source>
        <dbReference type="EMBL" id="USQ96520.1"/>
    </source>
</evidence>